<organism evidence="1 2">
    <name type="scientific">Cohnella hashimotonis</name>
    <dbReference type="NCBI Taxonomy" id="2826895"/>
    <lineage>
        <taxon>Bacteria</taxon>
        <taxon>Bacillati</taxon>
        <taxon>Bacillota</taxon>
        <taxon>Bacilli</taxon>
        <taxon>Bacillales</taxon>
        <taxon>Paenibacillaceae</taxon>
        <taxon>Cohnella</taxon>
    </lineage>
</organism>
<dbReference type="EMBL" id="JAGRPV010000001">
    <property type="protein sequence ID" value="MDI4649671.1"/>
    <property type="molecule type" value="Genomic_DNA"/>
</dbReference>
<keyword evidence="2" id="KW-1185">Reference proteome</keyword>
<proteinExistence type="predicted"/>
<evidence type="ECO:0000313" key="2">
    <source>
        <dbReference type="Proteomes" id="UP001161691"/>
    </source>
</evidence>
<sequence length="108" mass="12475">MRDADWTRLKVEGVARIEKLVAEYVITQLDVPTGRFRVRIYESANHWFMGITNLRIKNTTDGCPEAGVGNGQSITEALEDTLRNFMQLLLEDRVITDDDFVFVDYNEF</sequence>
<name>A0ABT6TS43_9BACL</name>
<comment type="caution">
    <text evidence="1">The sequence shown here is derived from an EMBL/GenBank/DDBJ whole genome shotgun (WGS) entry which is preliminary data.</text>
</comment>
<dbReference type="RefSeq" id="WP_282912283.1">
    <property type="nucleotide sequence ID" value="NZ_JAGRPV010000001.1"/>
</dbReference>
<accession>A0ABT6TS43</accession>
<reference evidence="1" key="1">
    <citation type="submission" date="2023-04" db="EMBL/GenBank/DDBJ databases">
        <title>Comparative genomic analysis of Cohnella hashimotonis sp. nov., isolated from the International Space Station.</title>
        <authorList>
            <person name="Venkateswaran K."/>
            <person name="Simpson A."/>
        </authorList>
    </citation>
    <scope>NUCLEOTIDE SEQUENCE</scope>
    <source>
        <strain evidence="1">F6_2S_P_1</strain>
    </source>
</reference>
<evidence type="ECO:0000313" key="1">
    <source>
        <dbReference type="EMBL" id="MDI4649671.1"/>
    </source>
</evidence>
<protein>
    <submittedName>
        <fullName evidence="1">Uncharacterized protein</fullName>
    </submittedName>
</protein>
<gene>
    <name evidence="1" type="ORF">KB449_32385</name>
</gene>
<dbReference type="Proteomes" id="UP001161691">
    <property type="component" value="Unassembled WGS sequence"/>
</dbReference>